<feature type="transmembrane region" description="Helical" evidence="1">
    <location>
        <begin position="21"/>
        <end position="39"/>
    </location>
</feature>
<keyword evidence="1" id="KW-0472">Membrane</keyword>
<evidence type="ECO:0000256" key="1">
    <source>
        <dbReference type="SAM" id="Phobius"/>
    </source>
</evidence>
<reference evidence="2" key="1">
    <citation type="submission" date="2022-05" db="EMBL/GenBank/DDBJ databases">
        <authorList>
            <person name="Oliphant S.A."/>
            <person name="Watson-Haigh N.S."/>
            <person name="Sumby K.M."/>
            <person name="Gardner J.M."/>
            <person name="Jiranek V."/>
        </authorList>
    </citation>
    <scope>NUCLEOTIDE SEQUENCE</scope>
    <source>
        <strain evidence="2">KI16_H9</strain>
    </source>
</reference>
<name>A0ABY5BS02_9LACO</name>
<dbReference type="EMBL" id="CP097116">
    <property type="protein sequence ID" value="USS85361.1"/>
    <property type="molecule type" value="Genomic_DNA"/>
</dbReference>
<organism evidence="2 3">
    <name type="scientific">Fructilactobacillus myrtifloralis</name>
    <dbReference type="NCBI Taxonomy" id="2940301"/>
    <lineage>
        <taxon>Bacteria</taxon>
        <taxon>Bacillati</taxon>
        <taxon>Bacillota</taxon>
        <taxon>Bacilli</taxon>
        <taxon>Lactobacillales</taxon>
        <taxon>Lactobacillaceae</taxon>
        <taxon>Fructilactobacillus</taxon>
    </lineage>
</organism>
<evidence type="ECO:0000313" key="3">
    <source>
        <dbReference type="Proteomes" id="UP001056707"/>
    </source>
</evidence>
<keyword evidence="3" id="KW-1185">Reference proteome</keyword>
<protein>
    <submittedName>
        <fullName evidence="2">Uncharacterized protein</fullName>
    </submittedName>
</protein>
<evidence type="ECO:0000313" key="2">
    <source>
        <dbReference type="EMBL" id="USS85361.1"/>
    </source>
</evidence>
<feature type="transmembrane region" description="Helical" evidence="1">
    <location>
        <begin position="116"/>
        <end position="141"/>
    </location>
</feature>
<keyword evidence="1" id="KW-0812">Transmembrane</keyword>
<keyword evidence="1" id="KW-1133">Transmembrane helix</keyword>
<feature type="transmembrane region" description="Helical" evidence="1">
    <location>
        <begin position="59"/>
        <end position="84"/>
    </location>
</feature>
<sequence>MILEKFKQQAPFDQLLFLYKVLIMALMIIPYFIIIYGDFSGQYTPPNPFKFLETNLQHLFQLIFNNSFTLLSIFAVLTPIISILRFYNNYKNSETHHVSLNNPIKLINVIYHKQDVTFLFVFFTSIIFIPAFNYCYAYALLDLFLLLLPASTPVLLRLPSVLGFSLVALIFILLVCVAILFFLGSFYIVFRLIVPLMKRLFFPNTYLPQVEVAGQKYCIVGNDQDSFFLIKLNERYLKGRTPSTSPTANDFTETDHVFLLPRNQVTANRVPYFQIRIHFLRPYIKNFKTGQLEVVRLITSSRT</sequence>
<proteinExistence type="predicted"/>
<accession>A0ABY5BS02</accession>
<feature type="transmembrane region" description="Helical" evidence="1">
    <location>
        <begin position="161"/>
        <end position="190"/>
    </location>
</feature>
<dbReference type="Proteomes" id="UP001056707">
    <property type="component" value="Chromosome"/>
</dbReference>
<dbReference type="RefSeq" id="WP_252750256.1">
    <property type="nucleotide sequence ID" value="NZ_CP097116.1"/>
</dbReference>
<gene>
    <name evidence="2" type="ORF">M3M35_01470</name>
</gene>